<dbReference type="Proteomes" id="UP000023435">
    <property type="component" value="Unassembled WGS sequence"/>
</dbReference>
<organism evidence="2 3">
    <name type="scientific">Lysobacter capsici AZ78</name>
    <dbReference type="NCBI Taxonomy" id="1444315"/>
    <lineage>
        <taxon>Bacteria</taxon>
        <taxon>Pseudomonadati</taxon>
        <taxon>Pseudomonadota</taxon>
        <taxon>Gammaproteobacteria</taxon>
        <taxon>Lysobacterales</taxon>
        <taxon>Lysobacteraceae</taxon>
        <taxon>Lysobacter</taxon>
    </lineage>
</organism>
<comment type="caution">
    <text evidence="2">The sequence shown here is derived from an EMBL/GenBank/DDBJ whole genome shotgun (WGS) entry which is preliminary data.</text>
</comment>
<dbReference type="RefSeq" id="WP_036110357.1">
    <property type="nucleotide sequence ID" value="NZ_JAJA02000001.1"/>
</dbReference>
<dbReference type="CDD" id="cd07178">
    <property type="entry name" value="terB_like_YebE"/>
    <property type="match status" value="1"/>
</dbReference>
<dbReference type="InterPro" id="IPR029024">
    <property type="entry name" value="TerB-like"/>
</dbReference>
<dbReference type="EMBL" id="JAJA02000001">
    <property type="protein sequence ID" value="KWS04114.1"/>
    <property type="molecule type" value="Genomic_DNA"/>
</dbReference>
<dbReference type="Pfam" id="PF04391">
    <property type="entry name" value="DUF533"/>
    <property type="match status" value="1"/>
</dbReference>
<proteinExistence type="predicted"/>
<feature type="compositionally biased region" description="Gly residues" evidence="1">
    <location>
        <begin position="22"/>
        <end position="31"/>
    </location>
</feature>
<dbReference type="AlphaFoldDB" id="A0A108U7S7"/>
<name>A0A108U7S7_9GAMM</name>
<dbReference type="Gene3D" id="1.10.3680.10">
    <property type="entry name" value="TerB-like"/>
    <property type="match status" value="1"/>
</dbReference>
<protein>
    <submittedName>
        <fullName evidence="2">Membrane protein</fullName>
    </submittedName>
</protein>
<feature type="region of interest" description="Disordered" evidence="1">
    <location>
        <begin position="22"/>
        <end position="43"/>
    </location>
</feature>
<dbReference type="OrthoDB" id="5459344at2"/>
<dbReference type="SUPFAM" id="SSF158682">
    <property type="entry name" value="TerB-like"/>
    <property type="match status" value="1"/>
</dbReference>
<evidence type="ECO:0000313" key="2">
    <source>
        <dbReference type="EMBL" id="KWS04114.1"/>
    </source>
</evidence>
<accession>A0A108U7S7</accession>
<evidence type="ECO:0000256" key="1">
    <source>
        <dbReference type="SAM" id="MobiDB-lite"/>
    </source>
</evidence>
<dbReference type="InterPro" id="IPR007486">
    <property type="entry name" value="YebE"/>
</dbReference>
<keyword evidence="3" id="KW-1185">Reference proteome</keyword>
<evidence type="ECO:0000313" key="3">
    <source>
        <dbReference type="Proteomes" id="UP000023435"/>
    </source>
</evidence>
<reference evidence="2 3" key="1">
    <citation type="journal article" date="2014" name="Genome Announc.">
        <title>Draft Genome Sequence of Lysobacter capsici AZ78, a Bacterium Antagonistic to Plant-Pathogenic Oomycetes.</title>
        <authorList>
            <person name="Puopolo G."/>
            <person name="Sonego P."/>
            <person name="Engelen K."/>
            <person name="Pertot I."/>
        </authorList>
    </citation>
    <scope>NUCLEOTIDE SEQUENCE [LARGE SCALE GENOMIC DNA]</scope>
    <source>
        <strain evidence="2 3">AZ78</strain>
    </source>
</reference>
<gene>
    <name evidence="2" type="ORF">AZ78_1663</name>
</gene>
<sequence>MKTHGFLDQLLKTAQNSLGAGGLDGLLGGGKPPVRYQGDEKKEEKRGLLNADFGKGALTGGALGLLLGNKKLRKHAGKIALYGGVAAVGVLAYKAYGDYRRQQGDSAAEPQTVDRLPPPQAELHSQAILKALVAASKADGHIDAREREVIEGEFTRIDGDPELRRWLHDELEKPLDPAEVARAATTPEIGAEMYLASLLATDDQTYMERAYLDELARQLKIDDALKARLEQQLRDAQA</sequence>